<evidence type="ECO:0000313" key="3">
    <source>
        <dbReference type="Proteomes" id="UP000222542"/>
    </source>
</evidence>
<dbReference type="Proteomes" id="UP000222542">
    <property type="component" value="Unassembled WGS sequence"/>
</dbReference>
<dbReference type="AlphaFoldDB" id="A0A2G2Y7Z4"/>
<keyword evidence="3" id="KW-1185">Reference proteome</keyword>
<feature type="compositionally biased region" description="Basic and acidic residues" evidence="1">
    <location>
        <begin position="33"/>
        <end position="45"/>
    </location>
</feature>
<comment type="caution">
    <text evidence="2">The sequence shown here is derived from an EMBL/GenBank/DDBJ whole genome shotgun (WGS) entry which is preliminary data.</text>
</comment>
<evidence type="ECO:0008006" key="4">
    <source>
        <dbReference type="Google" id="ProtNLM"/>
    </source>
</evidence>
<evidence type="ECO:0000256" key="1">
    <source>
        <dbReference type="SAM" id="MobiDB-lite"/>
    </source>
</evidence>
<organism evidence="2 3">
    <name type="scientific">Capsicum annuum</name>
    <name type="common">Capsicum pepper</name>
    <dbReference type="NCBI Taxonomy" id="4072"/>
    <lineage>
        <taxon>Eukaryota</taxon>
        <taxon>Viridiplantae</taxon>
        <taxon>Streptophyta</taxon>
        <taxon>Embryophyta</taxon>
        <taxon>Tracheophyta</taxon>
        <taxon>Spermatophyta</taxon>
        <taxon>Magnoliopsida</taxon>
        <taxon>eudicotyledons</taxon>
        <taxon>Gunneridae</taxon>
        <taxon>Pentapetalae</taxon>
        <taxon>asterids</taxon>
        <taxon>lamiids</taxon>
        <taxon>Solanales</taxon>
        <taxon>Solanaceae</taxon>
        <taxon>Solanoideae</taxon>
        <taxon>Capsiceae</taxon>
        <taxon>Capsicum</taxon>
    </lineage>
</organism>
<reference evidence="2 3" key="2">
    <citation type="journal article" date="2017" name="Genome Biol.">
        <title>New reference genome sequences of hot pepper reveal the massive evolution of plant disease-resistance genes by retroduplication.</title>
        <authorList>
            <person name="Kim S."/>
            <person name="Park J."/>
            <person name="Yeom S.I."/>
            <person name="Kim Y.M."/>
            <person name="Seo E."/>
            <person name="Kim K.T."/>
            <person name="Kim M.S."/>
            <person name="Lee J.M."/>
            <person name="Cheong K."/>
            <person name="Shin H.S."/>
            <person name="Kim S.B."/>
            <person name="Han K."/>
            <person name="Lee J."/>
            <person name="Park M."/>
            <person name="Lee H.A."/>
            <person name="Lee H.Y."/>
            <person name="Lee Y."/>
            <person name="Oh S."/>
            <person name="Lee J.H."/>
            <person name="Choi E."/>
            <person name="Choi E."/>
            <person name="Lee S.E."/>
            <person name="Jeon J."/>
            <person name="Kim H."/>
            <person name="Choi G."/>
            <person name="Song H."/>
            <person name="Lee J."/>
            <person name="Lee S.C."/>
            <person name="Kwon J.K."/>
            <person name="Lee H.Y."/>
            <person name="Koo N."/>
            <person name="Hong Y."/>
            <person name="Kim R.W."/>
            <person name="Kang W.H."/>
            <person name="Huh J.H."/>
            <person name="Kang B.C."/>
            <person name="Yang T.J."/>
            <person name="Lee Y.H."/>
            <person name="Bennetzen J.L."/>
            <person name="Choi D."/>
        </authorList>
    </citation>
    <scope>NUCLEOTIDE SEQUENCE [LARGE SCALE GENOMIC DNA]</scope>
    <source>
        <strain evidence="3">cv. CM334</strain>
    </source>
</reference>
<dbReference type="Gramene" id="PHT65886">
    <property type="protein sequence ID" value="PHT65886"/>
    <property type="gene ID" value="T459_30311"/>
</dbReference>
<proteinExistence type="predicted"/>
<reference evidence="2 3" key="1">
    <citation type="journal article" date="2014" name="Nat. Genet.">
        <title>Genome sequence of the hot pepper provides insights into the evolution of pungency in Capsicum species.</title>
        <authorList>
            <person name="Kim S."/>
            <person name="Park M."/>
            <person name="Yeom S.I."/>
            <person name="Kim Y.M."/>
            <person name="Lee J.M."/>
            <person name="Lee H.A."/>
            <person name="Seo E."/>
            <person name="Choi J."/>
            <person name="Cheong K."/>
            <person name="Kim K.T."/>
            <person name="Jung K."/>
            <person name="Lee G.W."/>
            <person name="Oh S.K."/>
            <person name="Bae C."/>
            <person name="Kim S.B."/>
            <person name="Lee H.Y."/>
            <person name="Kim S.Y."/>
            <person name="Kim M.S."/>
            <person name="Kang B.C."/>
            <person name="Jo Y.D."/>
            <person name="Yang H.B."/>
            <person name="Jeong H.J."/>
            <person name="Kang W.H."/>
            <person name="Kwon J.K."/>
            <person name="Shin C."/>
            <person name="Lim J.Y."/>
            <person name="Park J.H."/>
            <person name="Huh J.H."/>
            <person name="Kim J.S."/>
            <person name="Kim B.D."/>
            <person name="Cohen O."/>
            <person name="Paran I."/>
            <person name="Suh M.C."/>
            <person name="Lee S.B."/>
            <person name="Kim Y.K."/>
            <person name="Shin Y."/>
            <person name="Noh S.J."/>
            <person name="Park J."/>
            <person name="Seo Y.S."/>
            <person name="Kwon S.Y."/>
            <person name="Kim H.A."/>
            <person name="Park J.M."/>
            <person name="Kim H.J."/>
            <person name="Choi S.B."/>
            <person name="Bosland P.W."/>
            <person name="Reeves G."/>
            <person name="Jo S.H."/>
            <person name="Lee B.W."/>
            <person name="Cho H.T."/>
            <person name="Choi H.S."/>
            <person name="Lee M.S."/>
            <person name="Yu Y."/>
            <person name="Do Choi Y."/>
            <person name="Park B.S."/>
            <person name="van Deynze A."/>
            <person name="Ashrafi H."/>
            <person name="Hill T."/>
            <person name="Kim W.T."/>
            <person name="Pai H.S."/>
            <person name="Ahn H.K."/>
            <person name="Yeam I."/>
            <person name="Giovannoni J.J."/>
            <person name="Rose J.K."/>
            <person name="Sorensen I."/>
            <person name="Lee S.J."/>
            <person name="Kim R.W."/>
            <person name="Choi I.Y."/>
            <person name="Choi B.S."/>
            <person name="Lim J.S."/>
            <person name="Lee Y.H."/>
            <person name="Choi D."/>
        </authorList>
    </citation>
    <scope>NUCLEOTIDE SEQUENCE [LARGE SCALE GENOMIC DNA]</scope>
    <source>
        <strain evidence="3">cv. CM334</strain>
    </source>
</reference>
<dbReference type="STRING" id="4072.A0A2G2Y7Z4"/>
<protein>
    <recommendedName>
        <fullName evidence="4">Carotene epsilon-monooxygenase, chloroplastic</fullName>
    </recommendedName>
</protein>
<sequence length="176" mass="19823">MVIVIAERVGKELLATDNSHARSDQDSSGNKLPQDDGSAKADKYEDNSLQDVWSNHADQKRLISMIPCGLNFKREFDSSITVDIGRKIKDLCKIIPRQIKAENAVSVIRQTIEKLIAKCKEIVESKGERINEDEYVNDRDPSILRFLLASREEFGTTENGILMVLTFGAHANEQDF</sequence>
<dbReference type="EMBL" id="AYRZ02000012">
    <property type="protein sequence ID" value="PHT65886.1"/>
    <property type="molecule type" value="Genomic_DNA"/>
</dbReference>
<feature type="region of interest" description="Disordered" evidence="1">
    <location>
        <begin position="16"/>
        <end position="45"/>
    </location>
</feature>
<name>A0A2G2Y7Z4_CAPAN</name>
<gene>
    <name evidence="2" type="ORF">T459_30311</name>
</gene>
<accession>A0A2G2Y7Z4</accession>
<evidence type="ECO:0000313" key="2">
    <source>
        <dbReference type="EMBL" id="PHT65886.1"/>
    </source>
</evidence>